<keyword evidence="5 7" id="KW-0456">Lyase</keyword>
<comment type="catalytic activity">
    <reaction evidence="7">
        <text>a 4-hydroxy-3-methoxy-5-(all-trans-polyprenyl)benzoate + H(+) = a 2-methoxy-6-(all-trans-polyprenyl)phenol + CO2</text>
        <dbReference type="Rhea" id="RHEA:81179"/>
        <dbReference type="Rhea" id="RHEA-COMP:9551"/>
        <dbReference type="Rhea" id="RHEA-COMP:10931"/>
        <dbReference type="ChEBI" id="CHEBI:15378"/>
        <dbReference type="ChEBI" id="CHEBI:16526"/>
        <dbReference type="ChEBI" id="CHEBI:62731"/>
        <dbReference type="ChEBI" id="CHEBI:84443"/>
        <dbReference type="EC" id="4.1.1.130"/>
    </reaction>
</comment>
<dbReference type="HAMAP" id="MF_03111">
    <property type="entry name" value="Coq4"/>
    <property type="match status" value="1"/>
</dbReference>
<comment type="subunit">
    <text evidence="7">Component of a multi-subunit COQ enzyme complex, composed of at least COQ3, COQ4, COQ5, COQ6, COQ7 and COQ9.</text>
</comment>
<keyword evidence="3 7" id="KW-0496">Mitochondrion</keyword>
<dbReference type="PANTHER" id="PTHR12922">
    <property type="entry name" value="UBIQUINONE BIOSYNTHESIS PROTEIN"/>
    <property type="match status" value="1"/>
</dbReference>
<proteinExistence type="inferred from homology"/>
<comment type="similarity">
    <text evidence="7">Belongs to the COQ4 family.</text>
</comment>
<comment type="subcellular location">
    <subcellularLocation>
        <location evidence="7">Mitochondrion inner membrane</location>
        <topology evidence="7">Peripheral membrane protein</topology>
        <orientation evidence="7">Matrix side</orientation>
    </subcellularLocation>
</comment>
<keyword evidence="2 7" id="KW-0999">Mitochondrion inner membrane</keyword>
<accession>A0ABY8EVV3</accession>
<comment type="function">
    <text evidence="7">Lyase that catalyzes the C1-decarboxylation of 4-hydroxy-3-methoxy-5-(all-trans-polyprenyl)benzoic acid into 2-methoxy-6-(all-trans-polyprenyl)phenol during ubiquinone biosynthesis.</text>
</comment>
<evidence type="ECO:0000256" key="1">
    <source>
        <dbReference type="ARBA" id="ARBA00022688"/>
    </source>
</evidence>
<evidence type="ECO:0000256" key="8">
    <source>
        <dbReference type="SAM" id="MobiDB-lite"/>
    </source>
</evidence>
<dbReference type="Pfam" id="PF05019">
    <property type="entry name" value="Coq4"/>
    <property type="match status" value="1"/>
</dbReference>
<evidence type="ECO:0000256" key="4">
    <source>
        <dbReference type="ARBA" id="ARBA00023136"/>
    </source>
</evidence>
<keyword evidence="1 7" id="KW-0831">Ubiquinone biosynthesis</keyword>
<dbReference type="Proteomes" id="UP000818624">
    <property type="component" value="Chromosome 4"/>
</dbReference>
<evidence type="ECO:0000256" key="2">
    <source>
        <dbReference type="ARBA" id="ARBA00022792"/>
    </source>
</evidence>
<evidence type="ECO:0000256" key="3">
    <source>
        <dbReference type="ARBA" id="ARBA00023128"/>
    </source>
</evidence>
<keyword evidence="7" id="KW-0862">Zinc</keyword>
<name>A0ABY8EVV3_MALFU</name>
<feature type="binding site" evidence="7">
    <location>
        <position position="159"/>
    </location>
    <ligand>
        <name>Zn(2+)</name>
        <dbReference type="ChEBI" id="CHEBI:29105"/>
    </ligand>
</feature>
<feature type="binding site" evidence="7">
    <location>
        <position position="175"/>
    </location>
    <ligand>
        <name>Zn(2+)</name>
        <dbReference type="ChEBI" id="CHEBI:29105"/>
    </ligand>
</feature>
<feature type="compositionally biased region" description="Low complexity" evidence="8">
    <location>
        <begin position="326"/>
        <end position="353"/>
    </location>
</feature>
<dbReference type="EMBL" id="CP046237">
    <property type="protein sequence ID" value="WFD49089.1"/>
    <property type="molecule type" value="Genomic_DNA"/>
</dbReference>
<comment type="cofactor">
    <cofactor evidence="7">
        <name>Zn(2+)</name>
        <dbReference type="ChEBI" id="CHEBI:29105"/>
    </cofactor>
</comment>
<evidence type="ECO:0000256" key="7">
    <source>
        <dbReference type="HAMAP-Rule" id="MF_03111"/>
    </source>
</evidence>
<reference evidence="9 10" key="1">
    <citation type="journal article" date="2020" name="Elife">
        <title>Loss of centromere function drives karyotype evolution in closely related Malassezia species.</title>
        <authorList>
            <person name="Sankaranarayanan S.R."/>
            <person name="Ianiri G."/>
            <person name="Coelho M.A."/>
            <person name="Reza M.H."/>
            <person name="Thimmappa B.C."/>
            <person name="Ganguly P."/>
            <person name="Vadnala R.N."/>
            <person name="Sun S."/>
            <person name="Siddharthan R."/>
            <person name="Tellgren-Roth C."/>
            <person name="Dawson T.L."/>
            <person name="Heitman J."/>
            <person name="Sanyal K."/>
        </authorList>
    </citation>
    <scope>NUCLEOTIDE SEQUENCE [LARGE SCALE GENOMIC DNA]</scope>
    <source>
        <strain evidence="9">CBS14141</strain>
    </source>
</reference>
<keyword evidence="4 7" id="KW-0472">Membrane</keyword>
<gene>
    <name evidence="7 9" type="primary">COQ4</name>
    <name evidence="9" type="ORF">GLX27_003767</name>
</gene>
<dbReference type="PANTHER" id="PTHR12922:SF7">
    <property type="entry name" value="UBIQUINONE BIOSYNTHESIS PROTEIN COQ4 HOMOLOG, MITOCHONDRIAL"/>
    <property type="match status" value="1"/>
</dbReference>
<keyword evidence="10" id="KW-1185">Reference proteome</keyword>
<keyword evidence="9" id="KW-0830">Ubiquinone</keyword>
<feature type="binding site" evidence="7">
    <location>
        <position position="163"/>
    </location>
    <ligand>
        <name>Zn(2+)</name>
        <dbReference type="ChEBI" id="CHEBI:29105"/>
    </ligand>
</feature>
<sequence length="366" mass="40454">MLALRRPAGLARRALHTTARLRIDRQAHEEHERPGYAIPTPFWERALLGVGSALGLLVNPSRGDWLSVLTQVTSFPNIDRLVGQMRATHEGRRLLVARPSINSRTVDLDALWALPDGTFGKEWVRWLRANRVGPDGRCEARHMPTLETRYVIQRYRETHDFYHVLLGMPTSTLGETVVKYFEMAHMHLPVAALSALGGSLRLANDDRGALVQRQSAQHTAQLQQLAPWAVRLGRNVRLPLIGIEWERRWEQPIHELRAELGLDEPPPVVLDVLQAPERTSRARTQVAGRRFFGWPSKVWERHGHKDARYVARGAEAQTDGLQGASVPGASDRAASAAPPARAAPAVPEASGPSATPPSAPGPAHSS</sequence>
<evidence type="ECO:0000313" key="10">
    <source>
        <dbReference type="Proteomes" id="UP000818624"/>
    </source>
</evidence>
<organism evidence="9 10">
    <name type="scientific">Malassezia furfur</name>
    <name type="common">Pityriasis versicolor infection agent</name>
    <name type="synonym">Pityrosporum furfur</name>
    <dbReference type="NCBI Taxonomy" id="55194"/>
    <lineage>
        <taxon>Eukaryota</taxon>
        <taxon>Fungi</taxon>
        <taxon>Dikarya</taxon>
        <taxon>Basidiomycota</taxon>
        <taxon>Ustilaginomycotina</taxon>
        <taxon>Malasseziomycetes</taxon>
        <taxon>Malasseziales</taxon>
        <taxon>Malasseziaceae</taxon>
        <taxon>Malassezia</taxon>
    </lineage>
</organism>
<dbReference type="InterPro" id="IPR027540">
    <property type="entry name" value="Coq4_euk"/>
</dbReference>
<feature type="binding site" evidence="7">
    <location>
        <position position="160"/>
    </location>
    <ligand>
        <name>Zn(2+)</name>
        <dbReference type="ChEBI" id="CHEBI:29105"/>
    </ligand>
</feature>
<dbReference type="InterPro" id="IPR007715">
    <property type="entry name" value="Coq4"/>
</dbReference>
<comment type="pathway">
    <text evidence="7">Cofactor biosynthesis; ubiquinone biosynthesis.</text>
</comment>
<feature type="region of interest" description="Disordered" evidence="8">
    <location>
        <begin position="318"/>
        <end position="366"/>
    </location>
</feature>
<protein>
    <recommendedName>
        <fullName evidence="6">4-hydroxy-3-methoxy-5-polyprenylbenzoate decarboxylase</fullName>
    </recommendedName>
</protein>
<evidence type="ECO:0000256" key="6">
    <source>
        <dbReference type="ARBA" id="ARBA00081568"/>
    </source>
</evidence>
<evidence type="ECO:0000256" key="5">
    <source>
        <dbReference type="ARBA" id="ARBA00023239"/>
    </source>
</evidence>
<evidence type="ECO:0000313" key="9">
    <source>
        <dbReference type="EMBL" id="WFD49089.1"/>
    </source>
</evidence>
<keyword evidence="7" id="KW-0479">Metal-binding</keyword>